<evidence type="ECO:0000313" key="2">
    <source>
        <dbReference type="EMBL" id="QBK89436.1"/>
    </source>
</evidence>
<proteinExistence type="predicted"/>
<keyword evidence="1" id="KW-0812">Transmembrane</keyword>
<feature type="transmembrane region" description="Helical" evidence="1">
    <location>
        <begin position="98"/>
        <end position="117"/>
    </location>
</feature>
<evidence type="ECO:0000256" key="1">
    <source>
        <dbReference type="SAM" id="Phobius"/>
    </source>
</evidence>
<protein>
    <submittedName>
        <fullName evidence="2">Uncharacterized protein</fullName>
    </submittedName>
</protein>
<accession>A0A4P6VLX6</accession>
<keyword evidence="1" id="KW-0472">Membrane</keyword>
<dbReference type="EMBL" id="MK500421">
    <property type="protein sequence ID" value="QBK89436.1"/>
    <property type="molecule type" value="Genomic_DNA"/>
</dbReference>
<name>A0A4P6VLX6_9VIRU</name>
<keyword evidence="1" id="KW-1133">Transmembrane helix</keyword>
<sequence>MKYLKQFVIGSSYLVFLPYFYSVMTSQSKKNYTYFNYTLVAPIWLGVWNVISLIIAEKFNLSMRMRFLVVSLISSLSIMLIATYLKSYDFDKNEWKKYYLYIFIKYLIIWNIVVDNIERHV</sequence>
<feature type="transmembrane region" description="Helical" evidence="1">
    <location>
        <begin position="67"/>
        <end position="86"/>
    </location>
</feature>
<organism evidence="2">
    <name type="scientific">Mimivirus LCMiAC02</name>
    <dbReference type="NCBI Taxonomy" id="2506609"/>
    <lineage>
        <taxon>Viruses</taxon>
        <taxon>Varidnaviria</taxon>
        <taxon>Bamfordvirae</taxon>
        <taxon>Nucleocytoviricota</taxon>
        <taxon>Megaviricetes</taxon>
        <taxon>Imitervirales</taxon>
        <taxon>Mimiviridae</taxon>
        <taxon>Klosneuvirinae</taxon>
    </lineage>
</organism>
<gene>
    <name evidence="2" type="ORF">LCMiAC02_05310</name>
</gene>
<feature type="transmembrane region" description="Helical" evidence="1">
    <location>
        <begin position="7"/>
        <end position="24"/>
    </location>
</feature>
<reference evidence="2" key="1">
    <citation type="journal article" date="2019" name="MBio">
        <title>Virus Genomes from Deep Sea Sediments Expand the Ocean Megavirome and Support Independent Origins of Viral Gigantism.</title>
        <authorList>
            <person name="Backstrom D."/>
            <person name="Yutin N."/>
            <person name="Jorgensen S.L."/>
            <person name="Dharamshi J."/>
            <person name="Homa F."/>
            <person name="Zaremba-Niedwiedzka K."/>
            <person name="Spang A."/>
            <person name="Wolf Y.I."/>
            <person name="Koonin E.V."/>
            <person name="Ettema T.J."/>
        </authorList>
    </citation>
    <scope>NUCLEOTIDE SEQUENCE</scope>
</reference>
<feature type="transmembrane region" description="Helical" evidence="1">
    <location>
        <begin position="36"/>
        <end position="55"/>
    </location>
</feature>